<evidence type="ECO:0000313" key="7">
    <source>
        <dbReference type="Proteomes" id="UP001268651"/>
    </source>
</evidence>
<evidence type="ECO:0000259" key="5">
    <source>
        <dbReference type="PROSITE" id="PS01124"/>
    </source>
</evidence>
<sequence>MEFKTKILLILPFCVLFIIHTSLVLHNYSINQNFSEPSHFKRGFYMYSDYLSFAFNLLVMYFTYKLIILYEKDNTYDIKWVKSETNWLKNLIYLGVLACICWIFAVAKTTIYDLNDIQLFYPLWIGISILIYLIGYAGLNKSKELRNRIELREKRIEHLKVKQNRPNRNSESFDRIKDYIQEEKSYLNPNLSLKYLSDKFNLSEGYISQLINKNLSINFSDYINSLRVEEAKKMLADSEYERYTVLSIGLESGFNSKSSFYTIFKKVTGQTPLEHKKSVQYIKQY</sequence>
<feature type="domain" description="HTH araC/xylS-type" evidence="5">
    <location>
        <begin position="174"/>
        <end position="278"/>
    </location>
</feature>
<evidence type="ECO:0000256" key="4">
    <source>
        <dbReference type="SAM" id="Phobius"/>
    </source>
</evidence>
<name>A0ABU3U840_9FLAO</name>
<dbReference type="RefSeq" id="WP_316662666.1">
    <property type="nucleotide sequence ID" value="NZ_JAWHTF010000005.1"/>
</dbReference>
<keyword evidence="7" id="KW-1185">Reference proteome</keyword>
<dbReference type="EMBL" id="JAWHTF010000005">
    <property type="protein sequence ID" value="MDU8886584.1"/>
    <property type="molecule type" value="Genomic_DNA"/>
</dbReference>
<feature type="transmembrane region" description="Helical" evidence="4">
    <location>
        <begin position="91"/>
        <end position="107"/>
    </location>
</feature>
<organism evidence="6 7">
    <name type="scientific">Gilvirhabdus luticola</name>
    <dbReference type="NCBI Taxonomy" id="3079858"/>
    <lineage>
        <taxon>Bacteria</taxon>
        <taxon>Pseudomonadati</taxon>
        <taxon>Bacteroidota</taxon>
        <taxon>Flavobacteriia</taxon>
        <taxon>Flavobacteriales</taxon>
        <taxon>Flavobacteriaceae</taxon>
        <taxon>Gilvirhabdus</taxon>
    </lineage>
</organism>
<evidence type="ECO:0000256" key="2">
    <source>
        <dbReference type="ARBA" id="ARBA00023125"/>
    </source>
</evidence>
<reference evidence="6 7" key="1">
    <citation type="submission" date="2023-10" db="EMBL/GenBank/DDBJ databases">
        <title>Marimonas sp. nov. isolated from tidal mud flat.</title>
        <authorList>
            <person name="Jaincy N.J."/>
            <person name="Srinivasan S."/>
            <person name="Lee S.-S."/>
        </authorList>
    </citation>
    <scope>NUCLEOTIDE SEQUENCE [LARGE SCALE GENOMIC DNA]</scope>
    <source>
        <strain evidence="6 7">MJ-SS3</strain>
    </source>
</reference>
<accession>A0ABU3U840</accession>
<dbReference type="InterPro" id="IPR018062">
    <property type="entry name" value="HTH_AraC-typ_CS"/>
</dbReference>
<feature type="transmembrane region" description="Helical" evidence="4">
    <location>
        <begin position="119"/>
        <end position="139"/>
    </location>
</feature>
<protein>
    <submittedName>
        <fullName evidence="6">AraC family transcriptional regulator</fullName>
    </submittedName>
</protein>
<dbReference type="Pfam" id="PF12833">
    <property type="entry name" value="HTH_18"/>
    <property type="match status" value="1"/>
</dbReference>
<gene>
    <name evidence="6" type="ORF">RXV94_10470</name>
</gene>
<dbReference type="PANTHER" id="PTHR43280:SF29">
    <property type="entry name" value="ARAC-FAMILY TRANSCRIPTIONAL REGULATOR"/>
    <property type="match status" value="1"/>
</dbReference>
<dbReference type="InterPro" id="IPR009057">
    <property type="entry name" value="Homeodomain-like_sf"/>
</dbReference>
<keyword evidence="4" id="KW-0812">Transmembrane</keyword>
<dbReference type="SMART" id="SM00342">
    <property type="entry name" value="HTH_ARAC"/>
    <property type="match status" value="1"/>
</dbReference>
<keyword evidence="3" id="KW-0804">Transcription</keyword>
<evidence type="ECO:0000313" key="6">
    <source>
        <dbReference type="EMBL" id="MDU8886584.1"/>
    </source>
</evidence>
<dbReference type="PROSITE" id="PS00041">
    <property type="entry name" value="HTH_ARAC_FAMILY_1"/>
    <property type="match status" value="1"/>
</dbReference>
<evidence type="ECO:0000256" key="3">
    <source>
        <dbReference type="ARBA" id="ARBA00023163"/>
    </source>
</evidence>
<dbReference type="InterPro" id="IPR018060">
    <property type="entry name" value="HTH_AraC"/>
</dbReference>
<keyword evidence="4" id="KW-1133">Transmembrane helix</keyword>
<feature type="transmembrane region" description="Helical" evidence="4">
    <location>
        <begin position="50"/>
        <end position="70"/>
    </location>
</feature>
<feature type="transmembrane region" description="Helical" evidence="4">
    <location>
        <begin position="7"/>
        <end position="30"/>
    </location>
</feature>
<keyword evidence="4" id="KW-0472">Membrane</keyword>
<keyword evidence="1" id="KW-0805">Transcription regulation</keyword>
<dbReference type="SUPFAM" id="SSF46689">
    <property type="entry name" value="Homeodomain-like"/>
    <property type="match status" value="1"/>
</dbReference>
<comment type="caution">
    <text evidence="6">The sequence shown here is derived from an EMBL/GenBank/DDBJ whole genome shotgun (WGS) entry which is preliminary data.</text>
</comment>
<dbReference type="PANTHER" id="PTHR43280">
    <property type="entry name" value="ARAC-FAMILY TRANSCRIPTIONAL REGULATOR"/>
    <property type="match status" value="1"/>
</dbReference>
<dbReference type="Gene3D" id="1.10.10.60">
    <property type="entry name" value="Homeodomain-like"/>
    <property type="match status" value="2"/>
</dbReference>
<evidence type="ECO:0000256" key="1">
    <source>
        <dbReference type="ARBA" id="ARBA00023015"/>
    </source>
</evidence>
<keyword evidence="2" id="KW-0238">DNA-binding</keyword>
<dbReference type="Proteomes" id="UP001268651">
    <property type="component" value="Unassembled WGS sequence"/>
</dbReference>
<dbReference type="PROSITE" id="PS01124">
    <property type="entry name" value="HTH_ARAC_FAMILY_2"/>
    <property type="match status" value="1"/>
</dbReference>
<proteinExistence type="predicted"/>